<evidence type="ECO:0000313" key="2">
    <source>
        <dbReference type="Proteomes" id="UP000253570"/>
    </source>
</evidence>
<dbReference type="Proteomes" id="UP000253570">
    <property type="component" value="Unassembled WGS sequence"/>
</dbReference>
<dbReference type="EMBL" id="QOQD01000002">
    <property type="protein sequence ID" value="RCL74402.1"/>
    <property type="molecule type" value="Genomic_DNA"/>
</dbReference>
<gene>
    <name evidence="1" type="ORF">DBW71_01365</name>
</gene>
<organism evidence="1 2">
    <name type="scientific">PS1 clade bacterium</name>
    <dbReference type="NCBI Taxonomy" id="2175152"/>
    <lineage>
        <taxon>Bacteria</taxon>
        <taxon>Pseudomonadati</taxon>
        <taxon>Pseudomonadota</taxon>
        <taxon>Alphaproteobacteria</taxon>
        <taxon>PS1 clade</taxon>
    </lineage>
</organism>
<dbReference type="AlphaFoldDB" id="A0A368DRC2"/>
<dbReference type="SUPFAM" id="SSF50249">
    <property type="entry name" value="Nucleic acid-binding proteins"/>
    <property type="match status" value="1"/>
</dbReference>
<name>A0A368DRC2_9PROT</name>
<accession>A0A368DRC2</accession>
<evidence type="ECO:0000313" key="1">
    <source>
        <dbReference type="EMBL" id="RCL74402.1"/>
    </source>
</evidence>
<proteinExistence type="predicted"/>
<protein>
    <recommendedName>
        <fullName evidence="3">DUF35 domain-containing protein</fullName>
    </recommendedName>
</protein>
<sequence>MEKLQFYRCNRCNKCTFPKKFICSKCGNTVFNLIDAPEGQVKEISVIRHMLGHKDWHPRKIANIQTNTGVSLTVGIDDDIQVGDIVNIYINDGAPVGKNKY</sequence>
<reference evidence="1 2" key="1">
    <citation type="journal article" date="2018" name="Microbiome">
        <title>Fine metagenomic profile of the Mediterranean stratified and mixed water columns revealed by assembly and recruitment.</title>
        <authorList>
            <person name="Haro-Moreno J.M."/>
            <person name="Lopez-Perez M."/>
            <person name="De La Torre J.R."/>
            <person name="Picazo A."/>
            <person name="Camacho A."/>
            <person name="Rodriguez-Valera F."/>
        </authorList>
    </citation>
    <scope>NUCLEOTIDE SEQUENCE [LARGE SCALE GENOMIC DNA]</scope>
    <source>
        <strain evidence="1">MED-G57</strain>
    </source>
</reference>
<comment type="caution">
    <text evidence="1">The sequence shown here is derived from an EMBL/GenBank/DDBJ whole genome shotgun (WGS) entry which is preliminary data.</text>
</comment>
<dbReference type="InterPro" id="IPR012340">
    <property type="entry name" value="NA-bd_OB-fold"/>
</dbReference>
<evidence type="ECO:0008006" key="3">
    <source>
        <dbReference type="Google" id="ProtNLM"/>
    </source>
</evidence>